<evidence type="ECO:0000313" key="12">
    <source>
        <dbReference type="EMBL" id="GBR73777.1"/>
    </source>
</evidence>
<keyword evidence="4 8" id="KW-1133">Transmembrane helix</keyword>
<organism evidence="12 13">
    <name type="scientific">Termititenax aidoneus</name>
    <dbReference type="NCBI Taxonomy" id="2218524"/>
    <lineage>
        <taxon>Bacteria</taxon>
        <taxon>Bacillati</taxon>
        <taxon>Candidatus Margulisiibacteriota</taxon>
        <taxon>Candidatus Termititenacia</taxon>
        <taxon>Candidatus Termititenacales</taxon>
        <taxon>Candidatus Termititenacaceae</taxon>
        <taxon>Candidatus Termititenax</taxon>
    </lineage>
</organism>
<evidence type="ECO:0000256" key="1">
    <source>
        <dbReference type="ARBA" id="ARBA00004141"/>
    </source>
</evidence>
<name>A0A388TB78_TERA1</name>
<dbReference type="InterPro" id="IPR044751">
    <property type="entry name" value="Ion_transp-like_CBS"/>
</dbReference>
<evidence type="ECO:0000256" key="2">
    <source>
        <dbReference type="ARBA" id="ARBA00022692"/>
    </source>
</evidence>
<evidence type="ECO:0000313" key="13">
    <source>
        <dbReference type="Proteomes" id="UP000269352"/>
    </source>
</evidence>
<dbReference type="PROSITE" id="PS51846">
    <property type="entry name" value="CNNM"/>
    <property type="match status" value="1"/>
</dbReference>
<dbReference type="PROSITE" id="PS51371">
    <property type="entry name" value="CBS"/>
    <property type="match status" value="2"/>
</dbReference>
<comment type="caution">
    <text evidence="12">The sequence shown here is derived from an EMBL/GenBank/DDBJ whole genome shotgun (WGS) entry which is preliminary data.</text>
</comment>
<keyword evidence="13" id="KW-1185">Reference proteome</keyword>
<dbReference type="CDD" id="cd04590">
    <property type="entry name" value="CBS_pair_CorC_HlyC_assoc"/>
    <property type="match status" value="1"/>
</dbReference>
<dbReference type="PANTHER" id="PTHR22777">
    <property type="entry name" value="HEMOLYSIN-RELATED"/>
    <property type="match status" value="1"/>
</dbReference>
<evidence type="ECO:0000259" key="11">
    <source>
        <dbReference type="PROSITE" id="PS51846"/>
    </source>
</evidence>
<dbReference type="InterPro" id="IPR002550">
    <property type="entry name" value="CNNM"/>
</dbReference>
<dbReference type="PANTHER" id="PTHR22777:SF17">
    <property type="entry name" value="UPF0053 PROTEIN SLL0260"/>
    <property type="match status" value="1"/>
</dbReference>
<dbReference type="SUPFAM" id="SSF54631">
    <property type="entry name" value="CBS-domain pair"/>
    <property type="match status" value="1"/>
</dbReference>
<feature type="domain" description="CBS" evidence="10">
    <location>
        <begin position="211"/>
        <end position="270"/>
    </location>
</feature>
<proteinExistence type="predicted"/>
<dbReference type="InterPro" id="IPR046342">
    <property type="entry name" value="CBS_dom_sf"/>
</dbReference>
<dbReference type="Pfam" id="PF01595">
    <property type="entry name" value="CNNM"/>
    <property type="match status" value="1"/>
</dbReference>
<evidence type="ECO:0000259" key="10">
    <source>
        <dbReference type="PROSITE" id="PS51371"/>
    </source>
</evidence>
<dbReference type="SMART" id="SM00116">
    <property type="entry name" value="CBS"/>
    <property type="match status" value="2"/>
</dbReference>
<evidence type="ECO:0000256" key="3">
    <source>
        <dbReference type="ARBA" id="ARBA00022737"/>
    </source>
</evidence>
<keyword evidence="3" id="KW-0677">Repeat</keyword>
<evidence type="ECO:0000256" key="6">
    <source>
        <dbReference type="ARBA" id="ARBA00023136"/>
    </source>
</evidence>
<evidence type="ECO:0000256" key="5">
    <source>
        <dbReference type="ARBA" id="ARBA00023122"/>
    </source>
</evidence>
<dbReference type="Proteomes" id="UP000269352">
    <property type="component" value="Unassembled WGS sequence"/>
</dbReference>
<evidence type="ECO:0000256" key="4">
    <source>
        <dbReference type="ARBA" id="ARBA00022989"/>
    </source>
</evidence>
<dbReference type="EMBL" id="BGZN01000019">
    <property type="protein sequence ID" value="GBR73777.1"/>
    <property type="molecule type" value="Genomic_DNA"/>
</dbReference>
<feature type="transmembrane region" description="Helical" evidence="9">
    <location>
        <begin position="93"/>
        <end position="111"/>
    </location>
</feature>
<dbReference type="AlphaFoldDB" id="A0A388TB78"/>
<keyword evidence="5 7" id="KW-0129">CBS domain</keyword>
<sequence>MLLEIIFSVILLFASAFFSCSETALTSLPKHQAGYLKKRKVKGAKAALFLKENPGIMLATILIGNNLVNVMLTALGTLITLKILRNFGVENEIFTTILTTVCVTFIVLVFGEVTPKTIGLSRARHFALLFSRIIVFLAHLFKPLVFSLNKFSNLVITLLGGQPLGKNSLMTEEELLSIIDAGQETGVIEKEEKNMLHDVIRFGDSFVGEVMTPLDNVILVSETDTIETLFRKIKDRLPSRIPVYSGNRRNIVGVLYLKDLLQKIHYTLDYEQQRINEFKDLIRPPYIVYIDQKSAYVMRYMRFQHIHIAIVQNRDKKTVGIVTFEDMLEEIIGEIQDEYEKG</sequence>
<dbReference type="Pfam" id="PF00571">
    <property type="entry name" value="CBS"/>
    <property type="match status" value="2"/>
</dbReference>
<reference evidence="12 13" key="1">
    <citation type="journal article" date="2019" name="ISME J.">
        <title>Genome analyses of uncultured TG2/ZB3 bacteria in 'Margulisbacteria' specifically attached to ectosymbiotic spirochetes of protists in the termite gut.</title>
        <authorList>
            <person name="Utami Y.D."/>
            <person name="Kuwahara H."/>
            <person name="Igai K."/>
            <person name="Murakami T."/>
            <person name="Sugaya K."/>
            <person name="Morikawa T."/>
            <person name="Nagura Y."/>
            <person name="Yuki M."/>
            <person name="Deevong P."/>
            <person name="Inoue T."/>
            <person name="Kihara K."/>
            <person name="Lo N."/>
            <person name="Yamada A."/>
            <person name="Ohkuma M."/>
            <person name="Hongoh Y."/>
        </authorList>
    </citation>
    <scope>NUCLEOTIDE SEQUENCE [LARGE SCALE GENOMIC DNA]</scope>
    <source>
        <strain evidence="12">NkOx7-01</strain>
    </source>
</reference>
<evidence type="ECO:0000256" key="7">
    <source>
        <dbReference type="PROSITE-ProRule" id="PRU00703"/>
    </source>
</evidence>
<feature type="transmembrane region" description="Helical" evidence="9">
    <location>
        <begin position="56"/>
        <end position="81"/>
    </location>
</feature>
<gene>
    <name evidence="12" type="ORF">NO1_1076</name>
</gene>
<protein>
    <submittedName>
        <fullName evidence="12">Hemolysin</fullName>
    </submittedName>
</protein>
<dbReference type="GO" id="GO:0005886">
    <property type="term" value="C:plasma membrane"/>
    <property type="evidence" value="ECO:0007669"/>
    <property type="project" value="TreeGrafter"/>
</dbReference>
<evidence type="ECO:0000256" key="9">
    <source>
        <dbReference type="SAM" id="Phobius"/>
    </source>
</evidence>
<keyword evidence="6 8" id="KW-0472">Membrane</keyword>
<dbReference type="Gene3D" id="3.10.580.10">
    <property type="entry name" value="CBS-domain"/>
    <property type="match status" value="1"/>
</dbReference>
<keyword evidence="2 8" id="KW-0812">Transmembrane</keyword>
<dbReference type="InterPro" id="IPR000644">
    <property type="entry name" value="CBS_dom"/>
</dbReference>
<comment type="subcellular location">
    <subcellularLocation>
        <location evidence="1">Membrane</location>
        <topology evidence="1">Multi-pass membrane protein</topology>
    </subcellularLocation>
</comment>
<feature type="domain" description="CBS" evidence="10">
    <location>
        <begin position="281"/>
        <end position="338"/>
    </location>
</feature>
<accession>A0A388TB78</accession>
<feature type="domain" description="CNNM transmembrane" evidence="11">
    <location>
        <begin position="1"/>
        <end position="192"/>
    </location>
</feature>
<evidence type="ECO:0000256" key="8">
    <source>
        <dbReference type="PROSITE-ProRule" id="PRU01193"/>
    </source>
</evidence>
<feature type="transmembrane region" description="Helical" evidence="9">
    <location>
        <begin position="123"/>
        <end position="141"/>
    </location>
</feature>